<accession>A0A317MYT5</accession>
<name>A0A317MYT5_9GAMM</name>
<keyword evidence="2" id="KW-1185">Reference proteome</keyword>
<dbReference type="AlphaFoldDB" id="A0A317MYT5"/>
<evidence type="ECO:0008006" key="3">
    <source>
        <dbReference type="Google" id="ProtNLM"/>
    </source>
</evidence>
<protein>
    <recommendedName>
        <fullName evidence="3">Integrase-like protein</fullName>
    </recommendedName>
</protein>
<gene>
    <name evidence="1" type="ORF">C7443_102241</name>
</gene>
<proteinExistence type="predicted"/>
<evidence type="ECO:0000313" key="1">
    <source>
        <dbReference type="EMBL" id="PWV64591.1"/>
    </source>
</evidence>
<sequence length="76" mass="8922">MVERFNGCIAEVLATTRFHSGEHLRETLTRYVQVYNLHISQRALAHCSPVVVLKRWYQEHPELFQQQPQDQAGLDM</sequence>
<organism evidence="1 2">
    <name type="scientific">Plasticicumulans acidivorans</name>
    <dbReference type="NCBI Taxonomy" id="886464"/>
    <lineage>
        <taxon>Bacteria</taxon>
        <taxon>Pseudomonadati</taxon>
        <taxon>Pseudomonadota</taxon>
        <taxon>Gammaproteobacteria</taxon>
        <taxon>Candidatus Competibacteraceae</taxon>
        <taxon>Plasticicumulans</taxon>
    </lineage>
</organism>
<dbReference type="InterPro" id="IPR012337">
    <property type="entry name" value="RNaseH-like_sf"/>
</dbReference>
<comment type="caution">
    <text evidence="1">The sequence shown here is derived from an EMBL/GenBank/DDBJ whole genome shotgun (WGS) entry which is preliminary data.</text>
</comment>
<evidence type="ECO:0000313" key="2">
    <source>
        <dbReference type="Proteomes" id="UP000246569"/>
    </source>
</evidence>
<reference evidence="1 2" key="1">
    <citation type="submission" date="2018-05" db="EMBL/GenBank/DDBJ databases">
        <title>Genomic Encyclopedia of Type Strains, Phase IV (KMG-IV): sequencing the most valuable type-strain genomes for metagenomic binning, comparative biology and taxonomic classification.</title>
        <authorList>
            <person name="Goeker M."/>
        </authorList>
    </citation>
    <scope>NUCLEOTIDE SEQUENCE [LARGE SCALE GENOMIC DNA]</scope>
    <source>
        <strain evidence="1 2">DSM 23606</strain>
    </source>
</reference>
<dbReference type="SUPFAM" id="SSF53098">
    <property type="entry name" value="Ribonuclease H-like"/>
    <property type="match status" value="1"/>
</dbReference>
<dbReference type="EMBL" id="QGTJ01000002">
    <property type="protein sequence ID" value="PWV64591.1"/>
    <property type="molecule type" value="Genomic_DNA"/>
</dbReference>
<dbReference type="Proteomes" id="UP000246569">
    <property type="component" value="Unassembled WGS sequence"/>
</dbReference>